<evidence type="ECO:0000256" key="4">
    <source>
        <dbReference type="SAM" id="SignalP"/>
    </source>
</evidence>
<dbReference type="Pfam" id="PF05193">
    <property type="entry name" value="Peptidase_M16_C"/>
    <property type="match status" value="2"/>
</dbReference>
<accession>A0A8E6EVS4</accession>
<dbReference type="PROSITE" id="PS00143">
    <property type="entry name" value="INSULINASE"/>
    <property type="match status" value="1"/>
</dbReference>
<evidence type="ECO:0000256" key="1">
    <source>
        <dbReference type="ARBA" id="ARBA00001947"/>
    </source>
</evidence>
<dbReference type="EMBL" id="CP074694">
    <property type="protein sequence ID" value="QVL33145.1"/>
    <property type="molecule type" value="Genomic_DNA"/>
</dbReference>
<feature type="chain" id="PRO_5034297930" evidence="4">
    <location>
        <begin position="22"/>
        <end position="906"/>
    </location>
</feature>
<evidence type="ECO:0000256" key="2">
    <source>
        <dbReference type="ARBA" id="ARBA00007261"/>
    </source>
</evidence>
<dbReference type="AlphaFoldDB" id="A0A8E6EVS4"/>
<dbReference type="PANTHER" id="PTHR11851">
    <property type="entry name" value="METALLOPROTEASE"/>
    <property type="match status" value="1"/>
</dbReference>
<proteinExistence type="inferred from homology"/>
<organism evidence="7 8">
    <name type="scientific">Telmatocola sphagniphila</name>
    <dbReference type="NCBI Taxonomy" id="1123043"/>
    <lineage>
        <taxon>Bacteria</taxon>
        <taxon>Pseudomonadati</taxon>
        <taxon>Planctomycetota</taxon>
        <taxon>Planctomycetia</taxon>
        <taxon>Gemmatales</taxon>
        <taxon>Gemmataceae</taxon>
    </lineage>
</organism>
<evidence type="ECO:0000256" key="3">
    <source>
        <dbReference type="RuleBase" id="RU004447"/>
    </source>
</evidence>
<feature type="domain" description="Peptidase M16 N-terminal" evidence="5">
    <location>
        <begin position="499"/>
        <end position="637"/>
    </location>
</feature>
<evidence type="ECO:0000259" key="6">
    <source>
        <dbReference type="Pfam" id="PF05193"/>
    </source>
</evidence>
<dbReference type="GO" id="GO:0006508">
    <property type="term" value="P:proteolysis"/>
    <property type="evidence" value="ECO:0007669"/>
    <property type="project" value="InterPro"/>
</dbReference>
<dbReference type="RefSeq" id="WP_213498035.1">
    <property type="nucleotide sequence ID" value="NZ_CP074694.1"/>
</dbReference>
<keyword evidence="4" id="KW-0732">Signal</keyword>
<feature type="domain" description="Peptidase M16 C-terminal" evidence="6">
    <location>
        <begin position="648"/>
        <end position="827"/>
    </location>
</feature>
<dbReference type="InterPro" id="IPR011765">
    <property type="entry name" value="Pept_M16_N"/>
</dbReference>
<feature type="domain" description="Peptidase M16 N-terminal" evidence="5">
    <location>
        <begin position="54"/>
        <end position="178"/>
    </location>
</feature>
<evidence type="ECO:0000313" key="7">
    <source>
        <dbReference type="EMBL" id="QVL33145.1"/>
    </source>
</evidence>
<feature type="signal peptide" evidence="4">
    <location>
        <begin position="1"/>
        <end position="21"/>
    </location>
</feature>
<evidence type="ECO:0000259" key="5">
    <source>
        <dbReference type="Pfam" id="PF00675"/>
    </source>
</evidence>
<dbReference type="Pfam" id="PF00675">
    <property type="entry name" value="Peptidase_M16"/>
    <property type="match status" value="2"/>
</dbReference>
<comment type="cofactor">
    <cofactor evidence="1">
        <name>Zn(2+)</name>
        <dbReference type="ChEBI" id="CHEBI:29105"/>
    </cofactor>
</comment>
<dbReference type="InterPro" id="IPR050361">
    <property type="entry name" value="MPP/UQCRC_Complex"/>
</dbReference>
<dbReference type="InterPro" id="IPR011249">
    <property type="entry name" value="Metalloenz_LuxS/M16"/>
</dbReference>
<comment type="similarity">
    <text evidence="2 3">Belongs to the peptidase M16 family.</text>
</comment>
<dbReference type="SUPFAM" id="SSF63411">
    <property type="entry name" value="LuxS/MPP-like metallohydrolase"/>
    <property type="match status" value="4"/>
</dbReference>
<dbReference type="InterPro" id="IPR001431">
    <property type="entry name" value="Pept_M16_Zn_BS"/>
</dbReference>
<reference evidence="7" key="1">
    <citation type="submission" date="2021-05" db="EMBL/GenBank/DDBJ databases">
        <title>Complete genome sequence of the cellulolytic planctomycete Telmatocola sphagniphila SP2T and characterization of the first cellulase from planctomycetes.</title>
        <authorList>
            <person name="Rakitin A.L."/>
            <person name="Beletsky A.V."/>
            <person name="Naumoff D.G."/>
            <person name="Kulichevskaya I.S."/>
            <person name="Mardanov A.V."/>
            <person name="Ravin N.V."/>
            <person name="Dedysh S.N."/>
        </authorList>
    </citation>
    <scope>NUCLEOTIDE SEQUENCE</scope>
    <source>
        <strain evidence="7">SP2T</strain>
    </source>
</reference>
<dbReference type="GO" id="GO:0004222">
    <property type="term" value="F:metalloendopeptidase activity"/>
    <property type="evidence" value="ECO:0007669"/>
    <property type="project" value="InterPro"/>
</dbReference>
<dbReference type="KEGG" id="tsph:KIH39_04300"/>
<feature type="domain" description="Peptidase M16 C-terminal" evidence="6">
    <location>
        <begin position="210"/>
        <end position="384"/>
    </location>
</feature>
<name>A0A8E6EVS4_9BACT</name>
<keyword evidence="8" id="KW-1185">Reference proteome</keyword>
<sequence length="906" mass="101425">MRLGFLLFAFLLALSPTGVRADEKSENAALLKTVSTVFDGIQHDTLPNGLRIYLKPIPNATTVTTMVGYKVGSADEELDQTGLSHYLEHLMFKGTDKIMPGDIDRLTQRNGGHNNAYTTEDMTIYHFDFAADRWMQALEIEADRMRHLKIDAQHEFEQEKGAVISELDGNEDDPWELENKALLPLLFGKQTPYGHPVIGEKTHVRAAAAEIIKQHYDRWYHPNNAVLVVAGGFDAKAALARIKELFGPIPAAKLPERKPVPKEVDRTRILKSKFQSKFDTPRLLVGFNTCTIGEPDDPALDVIQHALTDGRMSRLYKQLVEGEEVATTVVSNNNTGRYPGWFEIRIELADVEGIPKAEKTLQGVLKQISKDGLSQTEFARAKRSFIASYVFNLEDVHNLADLITRSVLDKDLDYLKSSLPRLMAISNSDIKRAARKYFVDRKPVIIESMPKATEKKKVGATASENVVSVLGRQQAAVKGSPIYDFSKARHETLPNGLRVVLLENHQLPIAFLNAYVQNVTMYEPPQLFGIAHLTGNMLDEGTKKHTGQQIAEIIESRAAKMSFSPNGGVMKLLSYDLKAGIDIFFECLTTPAFPANELESQREALRTQIQEEERKANERARIEFYARAYGEHPYGRAGMGNLEVIAKLKAEDLRKYHQQVFVPNNTIVAVVGDFNSDEVLKWLTAATAHWTRTKLPELPKIVVEKPKEGQEKILIDNEASQLHVYIGHVGVARTNPDFFKLMVFDNILGTGPGFTDRLSANLRDRQGLAYTVNATITATASDEPGLFIGYIGTFNDKFAQVKAGFLKEINQLREENPSAVEVENAKRFLIGSLPFTFSSNQKLAESLLMMERYGFKNDYFEKFVREVESVTPAQVTEMARKYIDPAKLIIVAAGAIDRNGQPLKKD</sequence>
<evidence type="ECO:0000313" key="8">
    <source>
        <dbReference type="Proteomes" id="UP000676194"/>
    </source>
</evidence>
<protein>
    <submittedName>
        <fullName evidence="7">Insulinase family protein</fullName>
    </submittedName>
</protein>
<dbReference type="GO" id="GO:0046872">
    <property type="term" value="F:metal ion binding"/>
    <property type="evidence" value="ECO:0007669"/>
    <property type="project" value="InterPro"/>
</dbReference>
<dbReference type="PANTHER" id="PTHR11851:SF49">
    <property type="entry name" value="MITOCHONDRIAL-PROCESSING PEPTIDASE SUBUNIT ALPHA"/>
    <property type="match status" value="1"/>
</dbReference>
<dbReference type="InterPro" id="IPR007863">
    <property type="entry name" value="Peptidase_M16_C"/>
</dbReference>
<gene>
    <name evidence="7" type="ORF">KIH39_04300</name>
</gene>
<dbReference type="Gene3D" id="3.30.830.10">
    <property type="entry name" value="Metalloenzyme, LuxS/M16 peptidase-like"/>
    <property type="match status" value="4"/>
</dbReference>
<dbReference type="Proteomes" id="UP000676194">
    <property type="component" value="Chromosome"/>
</dbReference>